<evidence type="ECO:0000313" key="7">
    <source>
        <dbReference type="EMBL" id="KAJ3215947.1"/>
    </source>
</evidence>
<dbReference type="InterPro" id="IPR001202">
    <property type="entry name" value="WW_dom"/>
</dbReference>
<dbReference type="InterPro" id="IPR036020">
    <property type="entry name" value="WW_dom_sf"/>
</dbReference>
<proteinExistence type="inferred from homology"/>
<evidence type="ECO:0000259" key="6">
    <source>
        <dbReference type="PROSITE" id="PS50020"/>
    </source>
</evidence>
<evidence type="ECO:0000256" key="2">
    <source>
        <dbReference type="ARBA" id="ARBA00022737"/>
    </source>
</evidence>
<dbReference type="SUPFAM" id="SSF51045">
    <property type="entry name" value="WW domain"/>
    <property type="match status" value="1"/>
</dbReference>
<dbReference type="Proteomes" id="UP001211065">
    <property type="component" value="Unassembled WGS sequence"/>
</dbReference>
<comment type="caution">
    <text evidence="7">The sequence shown here is derived from an EMBL/GenBank/DDBJ whole genome shotgun (WGS) entry which is preliminary data.</text>
</comment>
<feature type="chain" id="PRO_5042093386" description="WW domain-containing protein" evidence="5">
    <location>
        <begin position="20"/>
        <end position="938"/>
    </location>
</feature>
<keyword evidence="2" id="KW-0677">Repeat</keyword>
<feature type="compositionally biased region" description="Low complexity" evidence="4">
    <location>
        <begin position="605"/>
        <end position="617"/>
    </location>
</feature>
<dbReference type="InterPro" id="IPR037104">
    <property type="entry name" value="Annexin_sf"/>
</dbReference>
<feature type="domain" description="WW" evidence="6">
    <location>
        <begin position="638"/>
        <end position="672"/>
    </location>
</feature>
<evidence type="ECO:0000256" key="4">
    <source>
        <dbReference type="SAM" id="MobiDB-lite"/>
    </source>
</evidence>
<reference evidence="7" key="1">
    <citation type="submission" date="2020-05" db="EMBL/GenBank/DDBJ databases">
        <title>Phylogenomic resolution of chytrid fungi.</title>
        <authorList>
            <person name="Stajich J.E."/>
            <person name="Amses K."/>
            <person name="Simmons R."/>
            <person name="Seto K."/>
            <person name="Myers J."/>
            <person name="Bonds A."/>
            <person name="Quandt C.A."/>
            <person name="Barry K."/>
            <person name="Liu P."/>
            <person name="Grigoriev I."/>
            <person name="Longcore J.E."/>
            <person name="James T.Y."/>
        </authorList>
    </citation>
    <scope>NUCLEOTIDE SEQUENCE</scope>
    <source>
        <strain evidence="7">JEL0476</strain>
    </source>
</reference>
<feature type="region of interest" description="Disordered" evidence="4">
    <location>
        <begin position="567"/>
        <end position="645"/>
    </location>
</feature>
<accession>A0AAD5U0A2</accession>
<dbReference type="GO" id="GO:0005544">
    <property type="term" value="F:calcium-dependent phospholipid binding"/>
    <property type="evidence" value="ECO:0007669"/>
    <property type="project" value="InterPro"/>
</dbReference>
<dbReference type="InterPro" id="IPR018502">
    <property type="entry name" value="Annexin_repeat"/>
</dbReference>
<dbReference type="Pfam" id="PF00191">
    <property type="entry name" value="Annexin"/>
    <property type="match status" value="2"/>
</dbReference>
<feature type="compositionally biased region" description="Polar residues" evidence="4">
    <location>
        <begin position="567"/>
        <end position="589"/>
    </location>
</feature>
<dbReference type="InterPro" id="IPR010816">
    <property type="entry name" value="Het-C"/>
</dbReference>
<dbReference type="EMBL" id="JADGJW010000509">
    <property type="protein sequence ID" value="KAJ3215947.1"/>
    <property type="molecule type" value="Genomic_DNA"/>
</dbReference>
<feature type="compositionally biased region" description="Polar residues" evidence="4">
    <location>
        <begin position="618"/>
        <end position="632"/>
    </location>
</feature>
<dbReference type="PROSITE" id="PS51897">
    <property type="entry name" value="ANNEXIN_2"/>
    <property type="match status" value="1"/>
</dbReference>
<dbReference type="SMART" id="SM00335">
    <property type="entry name" value="ANX"/>
    <property type="match status" value="1"/>
</dbReference>
<sequence length="938" mass="104845">MHTIFLVLFLLILISEVNCFGAGNVPSYGHMEGKAFRHGDIADVLLELSKTAAGASLLSFFKSDKFKKLDIQRIYFGNWLRDFSQAMDVGALSKVSRDQILTLLVVFSFLSNGYGTKEFQVTEERLGTYRPEEHIDNPKGYPTDAQKYHPGLRAPVRDIELQIDLRTGMKNYIANESGDWTTSAGFVRYSVLRCLDFGRRYLQTGNATDEYEAFRLLGQLLHTLEDFPAHSNFIELSLIKLGHRNVFPHVGSQCFIKDPFGNQVYPLVTGTFGSSDFLHSLLGEAQDKISEASINDLTKEIDSSTQNDGSTREVLSLLGQVPGFDSNQISRDMNDINTQCQSRRDRGSTSNSSGFNAQESLGSIWKVLEFRDDLLKSVSSFIEKIPGLSWLSEKISEALTVYVLSTSNNTYFCYKFKYNFFFFCCKNQVEPIIKPVVSQVMGGLQSTSAKVLDNPEQFAVFTSPHSSDPTHSFLSKDHFNLILNEPAGNLAKIILKHTVGLIVNAWADPSSNPQNVANQILEVFFHPNFCNSQSVIQNEMNAYVSQWANSVGHDILLRLSKDSIKAGTNTRSGKAASHSCNDGSPNIQSFFGGKKRGLDTTRGFSTSPNNQTNPNSNYASQPHVSNQFSGSDVHQPVNDLPPGWITQFDPNSNRNFYVDTATGTSHWVLPQMNQTAQQFQPVQSQVQIQQQSFQPQVHVQQQSFPSMQVQQPSFTPQVQVQQQSFQSPVQVLQQPLHPQGQYPYHSQHEHQTNQSSSQYYQPAVQAASIQAAGNFAPNNLLSSYEVQSQTNELIKAMKGFGTNESVLISIFTKNSPQQLRQIADNYQSLKGKSLTEKIRSETSGDFSFLLEQILKCEPISVDQDYHKIAASFHSAMSGIGSNNEKLSILFVKNLNPGRLRCIKDAYQSLYHKSLLAAIDDEMMIRGVYKSMLVKLCNL</sequence>
<dbReference type="PANTHER" id="PTHR14905">
    <property type="entry name" value="NG37"/>
    <property type="match status" value="1"/>
</dbReference>
<organism evidence="7 8">
    <name type="scientific">Clydaea vesicula</name>
    <dbReference type="NCBI Taxonomy" id="447962"/>
    <lineage>
        <taxon>Eukaryota</taxon>
        <taxon>Fungi</taxon>
        <taxon>Fungi incertae sedis</taxon>
        <taxon>Chytridiomycota</taxon>
        <taxon>Chytridiomycota incertae sedis</taxon>
        <taxon>Chytridiomycetes</taxon>
        <taxon>Lobulomycetales</taxon>
        <taxon>Lobulomycetaceae</taxon>
        <taxon>Clydaea</taxon>
    </lineage>
</organism>
<comment type="similarity">
    <text evidence="1">Belongs to the annexin family.</text>
</comment>
<dbReference type="GO" id="GO:0005509">
    <property type="term" value="F:calcium ion binding"/>
    <property type="evidence" value="ECO:0007669"/>
    <property type="project" value="InterPro"/>
</dbReference>
<feature type="region of interest" description="Disordered" evidence="4">
    <location>
        <begin position="738"/>
        <end position="757"/>
    </location>
</feature>
<dbReference type="PROSITE" id="PS50020">
    <property type="entry name" value="WW_DOMAIN_2"/>
    <property type="match status" value="1"/>
</dbReference>
<dbReference type="FunFam" id="1.10.220.10:FF:000005">
    <property type="entry name" value="Annexin"/>
    <property type="match status" value="1"/>
</dbReference>
<dbReference type="PANTHER" id="PTHR14905:SF7">
    <property type="entry name" value="VON WILLEBRAND FACTOR A DOMAIN-CONTAINING PROTEIN 7"/>
    <property type="match status" value="1"/>
</dbReference>
<dbReference type="Pfam" id="PF07217">
    <property type="entry name" value="Het-C"/>
    <property type="match status" value="2"/>
</dbReference>
<name>A0AAD5U0A2_9FUNG</name>
<dbReference type="InterPro" id="IPR052577">
    <property type="entry name" value="VWA7"/>
</dbReference>
<feature type="signal peptide" evidence="5">
    <location>
        <begin position="1"/>
        <end position="19"/>
    </location>
</feature>
<gene>
    <name evidence="7" type="ORF">HK099_006120</name>
</gene>
<evidence type="ECO:0000313" key="8">
    <source>
        <dbReference type="Proteomes" id="UP001211065"/>
    </source>
</evidence>
<keyword evidence="8" id="KW-1185">Reference proteome</keyword>
<dbReference type="SUPFAM" id="SSF47874">
    <property type="entry name" value="Annexin"/>
    <property type="match status" value="1"/>
</dbReference>
<dbReference type="Gene3D" id="2.20.70.10">
    <property type="match status" value="1"/>
</dbReference>
<evidence type="ECO:0000256" key="1">
    <source>
        <dbReference type="ARBA" id="ARBA00007831"/>
    </source>
</evidence>
<keyword evidence="3" id="KW-0041">Annexin</keyword>
<keyword evidence="5" id="KW-0732">Signal</keyword>
<dbReference type="Gene3D" id="1.10.220.10">
    <property type="entry name" value="Annexin"/>
    <property type="match status" value="2"/>
</dbReference>
<evidence type="ECO:0000256" key="5">
    <source>
        <dbReference type="SAM" id="SignalP"/>
    </source>
</evidence>
<dbReference type="SMART" id="SM00456">
    <property type="entry name" value="WW"/>
    <property type="match status" value="1"/>
</dbReference>
<dbReference type="Pfam" id="PF00397">
    <property type="entry name" value="WW"/>
    <property type="match status" value="1"/>
</dbReference>
<dbReference type="CDD" id="cd00201">
    <property type="entry name" value="WW"/>
    <property type="match status" value="1"/>
</dbReference>
<evidence type="ECO:0000256" key="3">
    <source>
        <dbReference type="ARBA" id="ARBA00023216"/>
    </source>
</evidence>
<dbReference type="AlphaFoldDB" id="A0AAD5U0A2"/>
<protein>
    <recommendedName>
        <fullName evidence="6">WW domain-containing protein</fullName>
    </recommendedName>
</protein>